<comment type="caution">
    <text evidence="1">The sequence shown here is derived from an EMBL/GenBank/DDBJ whole genome shotgun (WGS) entry which is preliminary data.</text>
</comment>
<evidence type="ECO:0000313" key="1">
    <source>
        <dbReference type="EMBL" id="KAK1861193.1"/>
    </source>
</evidence>
<organism evidence="1 2">
    <name type="scientific">Pyropia yezoensis</name>
    <name type="common">Susabi-nori</name>
    <name type="synonym">Porphyra yezoensis</name>
    <dbReference type="NCBI Taxonomy" id="2788"/>
    <lineage>
        <taxon>Eukaryota</taxon>
        <taxon>Rhodophyta</taxon>
        <taxon>Bangiophyceae</taxon>
        <taxon>Bangiales</taxon>
        <taxon>Bangiaceae</taxon>
        <taxon>Pyropia</taxon>
    </lineage>
</organism>
<name>A0ACC3BUB1_PYRYE</name>
<accession>A0ACC3BUB1</accession>
<dbReference type="EMBL" id="CM020618">
    <property type="protein sequence ID" value="KAK1861193.1"/>
    <property type="molecule type" value="Genomic_DNA"/>
</dbReference>
<keyword evidence="2" id="KW-1185">Reference proteome</keyword>
<sequence>MSEYMAACDMLVTKAGPGTIAEALIRGLPLVISGFLPGQEEGNVSLVVEAGVGESGGTPDAVASIVSRFLGDPEQLAAMAGRARDLGRPDAARQIAADIWEVATDHVAATVGGEEGDDAPRSGSVTARLAAVARRRRLLEGWDVDAGGGGAPPFALPRSGSGGAAAGGVAGLWSGW</sequence>
<gene>
    <name evidence="1" type="ORF">I4F81_003777</name>
</gene>
<reference evidence="1" key="1">
    <citation type="submission" date="2019-11" db="EMBL/GenBank/DDBJ databases">
        <title>Nori genome reveals adaptations in red seaweeds to the harsh intertidal environment.</title>
        <authorList>
            <person name="Wang D."/>
            <person name="Mao Y."/>
        </authorList>
    </citation>
    <scope>NUCLEOTIDE SEQUENCE</scope>
    <source>
        <tissue evidence="1">Gametophyte</tissue>
    </source>
</reference>
<protein>
    <submittedName>
        <fullName evidence="1">Uncharacterized protein</fullName>
    </submittedName>
</protein>
<evidence type="ECO:0000313" key="2">
    <source>
        <dbReference type="Proteomes" id="UP000798662"/>
    </source>
</evidence>
<proteinExistence type="predicted"/>
<dbReference type="Proteomes" id="UP000798662">
    <property type="component" value="Chromosome 1"/>
</dbReference>